<name>A0A1J1H762_PLARL</name>
<sequence length="175" mass="21108">MCELFLLFKHQKIDVFKIPPRPFEGHRAEYWKEKIWEGFIVLYIKNNEILLKLVDENEILFAQCIVPYNYEVVVEKAIDSSRYFSIRVENTNDKNEIMYSFIGIYFEERTVAFNFICTINDFYRFKIFNRKSNSFEQKKLHKLNEGEKITLKIKGLNVKERTKKNEKNLDLESPK</sequence>
<dbReference type="InterPro" id="IPR012466">
    <property type="entry name" value="NECAP_PHear"/>
</dbReference>
<dbReference type="KEGG" id="prel:PRELSG_0703450"/>
<evidence type="ECO:0000313" key="2">
    <source>
        <dbReference type="EMBL" id="CRG99270.1"/>
    </source>
</evidence>
<dbReference type="PANTHER" id="PTHR12847:SF9">
    <property type="entry name" value="NECAP-LIKE PROTEIN CG9132"/>
    <property type="match status" value="1"/>
</dbReference>
<dbReference type="GO" id="GO:0030125">
    <property type="term" value="C:clathrin vesicle coat"/>
    <property type="evidence" value="ECO:0007669"/>
    <property type="project" value="TreeGrafter"/>
</dbReference>
<dbReference type="GO" id="GO:0006897">
    <property type="term" value="P:endocytosis"/>
    <property type="evidence" value="ECO:0007669"/>
    <property type="project" value="InterPro"/>
</dbReference>
<reference evidence="2 3" key="1">
    <citation type="submission" date="2015-04" db="EMBL/GenBank/DDBJ databases">
        <authorList>
            <consortium name="Pathogen Informatics"/>
        </authorList>
    </citation>
    <scope>NUCLEOTIDE SEQUENCE [LARGE SCALE GENOMIC DNA]</scope>
    <source>
        <strain evidence="2 3">SGS1</strain>
    </source>
</reference>
<dbReference type="Proteomes" id="UP000220158">
    <property type="component" value="Chromosome 7"/>
</dbReference>
<dbReference type="OrthoDB" id="10265489at2759"/>
<evidence type="ECO:0000259" key="1">
    <source>
        <dbReference type="Pfam" id="PF07933"/>
    </source>
</evidence>
<accession>A0A1J1H762</accession>
<dbReference type="RefSeq" id="XP_028532277.1">
    <property type="nucleotide sequence ID" value="XM_028675716.1"/>
</dbReference>
<evidence type="ECO:0000313" key="3">
    <source>
        <dbReference type="Proteomes" id="UP000220158"/>
    </source>
</evidence>
<dbReference type="SUPFAM" id="SSF50729">
    <property type="entry name" value="PH domain-like"/>
    <property type="match status" value="1"/>
</dbReference>
<dbReference type="GeneID" id="39735371"/>
<dbReference type="Gene3D" id="2.30.29.30">
    <property type="entry name" value="Pleckstrin-homology domain (PH domain)/Phosphotyrosine-binding domain (PTB)"/>
    <property type="match status" value="1"/>
</dbReference>
<keyword evidence="3" id="KW-1185">Reference proteome</keyword>
<feature type="domain" description="NECAP PHear" evidence="1">
    <location>
        <begin position="7"/>
        <end position="154"/>
    </location>
</feature>
<dbReference type="AlphaFoldDB" id="A0A1J1H762"/>
<dbReference type="VEuPathDB" id="PlasmoDB:PRELSG_0703450"/>
<dbReference type="InterPro" id="IPR011993">
    <property type="entry name" value="PH-like_dom_sf"/>
</dbReference>
<dbReference type="PANTHER" id="PTHR12847">
    <property type="entry name" value="ATP-BINDING CASSETTE ABC TRANSPORTER-RELATED"/>
    <property type="match status" value="1"/>
</dbReference>
<proteinExistence type="predicted"/>
<gene>
    <name evidence="2" type="ORF">PRELSG_0703450</name>
</gene>
<dbReference type="EMBL" id="LN835302">
    <property type="protein sequence ID" value="CRG99270.1"/>
    <property type="molecule type" value="Genomic_DNA"/>
</dbReference>
<dbReference type="Pfam" id="PF07933">
    <property type="entry name" value="DUF1681"/>
    <property type="match status" value="1"/>
</dbReference>
<protein>
    <submittedName>
        <fullName evidence="2">NECAP-like protein, putative</fullName>
    </submittedName>
</protein>
<organism evidence="2 3">
    <name type="scientific">Plasmodium relictum</name>
    <dbReference type="NCBI Taxonomy" id="85471"/>
    <lineage>
        <taxon>Eukaryota</taxon>
        <taxon>Sar</taxon>
        <taxon>Alveolata</taxon>
        <taxon>Apicomplexa</taxon>
        <taxon>Aconoidasida</taxon>
        <taxon>Haemosporida</taxon>
        <taxon>Plasmodiidae</taxon>
        <taxon>Plasmodium</taxon>
        <taxon>Plasmodium (Haemamoeba)</taxon>
    </lineage>
</organism>